<dbReference type="EMBL" id="JAKOGI010000034">
    <property type="protein sequence ID" value="KAJ8447911.1"/>
    <property type="molecule type" value="Genomic_DNA"/>
</dbReference>
<proteinExistence type="predicted"/>
<evidence type="ECO:0000313" key="2">
    <source>
        <dbReference type="Proteomes" id="UP001153076"/>
    </source>
</evidence>
<accession>A0A9Q1KNP6</accession>
<evidence type="ECO:0000313" key="1">
    <source>
        <dbReference type="EMBL" id="KAJ8447911.1"/>
    </source>
</evidence>
<protein>
    <submittedName>
        <fullName evidence="1">Uncharacterized protein</fullName>
    </submittedName>
</protein>
<gene>
    <name evidence="1" type="ORF">Cgig2_012046</name>
</gene>
<organism evidence="1 2">
    <name type="scientific">Carnegiea gigantea</name>
    <dbReference type="NCBI Taxonomy" id="171969"/>
    <lineage>
        <taxon>Eukaryota</taxon>
        <taxon>Viridiplantae</taxon>
        <taxon>Streptophyta</taxon>
        <taxon>Embryophyta</taxon>
        <taxon>Tracheophyta</taxon>
        <taxon>Spermatophyta</taxon>
        <taxon>Magnoliopsida</taxon>
        <taxon>eudicotyledons</taxon>
        <taxon>Gunneridae</taxon>
        <taxon>Pentapetalae</taxon>
        <taxon>Caryophyllales</taxon>
        <taxon>Cactineae</taxon>
        <taxon>Cactaceae</taxon>
        <taxon>Cactoideae</taxon>
        <taxon>Echinocereeae</taxon>
        <taxon>Carnegiea</taxon>
    </lineage>
</organism>
<dbReference type="Proteomes" id="UP001153076">
    <property type="component" value="Unassembled WGS sequence"/>
</dbReference>
<keyword evidence="2" id="KW-1185">Reference proteome</keyword>
<sequence length="181" mass="20422">MFIQKHNTSNAWRGILDNAGAMRRGVRMEIGNGHNTLFWHHAWVSNTLLCQFSIQPISQHFIDSAVDEFWDYDKGWKWEEFMELITDEATLLLQLHGGCGDGITLDALKIVSMFLINQVTLILKAFDTGCTPTGKAKLRKEMLVRWESPDFGWLKLNIDVLAKVNLGLACGGRLLLNSSAT</sequence>
<dbReference type="AlphaFoldDB" id="A0A9Q1KNP6"/>
<reference evidence="1" key="1">
    <citation type="submission" date="2022-04" db="EMBL/GenBank/DDBJ databases">
        <title>Carnegiea gigantea Genome sequencing and assembly v2.</title>
        <authorList>
            <person name="Copetti D."/>
            <person name="Sanderson M.J."/>
            <person name="Burquez A."/>
            <person name="Wojciechowski M.F."/>
        </authorList>
    </citation>
    <scope>NUCLEOTIDE SEQUENCE</scope>
    <source>
        <strain evidence="1">SGP5-SGP5p</strain>
        <tissue evidence="1">Aerial part</tissue>
    </source>
</reference>
<name>A0A9Q1KNP6_9CARY</name>
<comment type="caution">
    <text evidence="1">The sequence shown here is derived from an EMBL/GenBank/DDBJ whole genome shotgun (WGS) entry which is preliminary data.</text>
</comment>